<evidence type="ECO:0000256" key="4">
    <source>
        <dbReference type="ARBA" id="ARBA00022989"/>
    </source>
</evidence>
<evidence type="ECO:0000256" key="3">
    <source>
        <dbReference type="ARBA" id="ARBA00022692"/>
    </source>
</evidence>
<keyword evidence="4 6" id="KW-1133">Transmembrane helix</keyword>
<keyword evidence="2" id="KW-1003">Cell membrane</keyword>
<reference evidence="8 9" key="1">
    <citation type="submission" date="2017-08" db="EMBL/GenBank/DDBJ databases">
        <title>Infants hospitalized years apart are colonized by the same room-sourced microbial strains.</title>
        <authorList>
            <person name="Brooks B."/>
            <person name="Olm M.R."/>
            <person name="Firek B.A."/>
            <person name="Baker R."/>
            <person name="Thomas B.C."/>
            <person name="Morowitz M.J."/>
            <person name="Banfield J.F."/>
        </authorList>
    </citation>
    <scope>NUCLEOTIDE SEQUENCE [LARGE SCALE GENOMIC DNA]</scope>
    <source>
        <strain evidence="8">S2_005_003_R2_42</strain>
    </source>
</reference>
<accession>A0A2W5KNM1</accession>
<dbReference type="InterPro" id="IPR004477">
    <property type="entry name" value="ComEC_N"/>
</dbReference>
<dbReference type="GO" id="GO:0030420">
    <property type="term" value="P:establishment of competence for transformation"/>
    <property type="evidence" value="ECO:0007669"/>
    <property type="project" value="InterPro"/>
</dbReference>
<dbReference type="GO" id="GO:0005886">
    <property type="term" value="C:plasma membrane"/>
    <property type="evidence" value="ECO:0007669"/>
    <property type="project" value="UniProtKB-SubCell"/>
</dbReference>
<evidence type="ECO:0000256" key="6">
    <source>
        <dbReference type="SAM" id="Phobius"/>
    </source>
</evidence>
<protein>
    <submittedName>
        <fullName evidence="8">DNA internalization-related competence protein ComEC/Rec2</fullName>
    </submittedName>
</protein>
<dbReference type="InterPro" id="IPR001279">
    <property type="entry name" value="Metallo-B-lactamas"/>
</dbReference>
<sequence length="781" mass="84484">MDPAPLDTATLPAAPRRRLSTPAIAGAFLLGVLSVQALPALPPRLVVFALGLAAIGVAWRWPRGRWIAILALGFAWCAWRVDVALLERLPRELEGRDFEVVGVVDDLPLARSDATRFSLRVEQAWLDAEPVALHGRVRLSWYGQLPEALGACERWHLSLRLKRPRGLVNPGGFDAERHALERRIVAVGYVRDGGVRERLERVPFCVDGLRERLSAAILAHVGDRHATRLLRAFAVGDTRALDAEDWEIARANGVTHLISISGFHVGVAALFGAMLVRLLWWALPALALRVPAPLAMAPAAFATAVGYGLLAGGSLPTVRTVLMIGVVTLARLTRRAGSGPQSLALALIAVLAFDPAAVLAPGFWLSFVGVAFLMLSLQHERGALGFVRELGIGQWVMTIALLPLTVWFFGEASLVGALSNLIAIPFVSLAIVPATLLATLLELFVPALAAPLFIAAGWLIDLQWWLWARMATWPGAHWYLPEVAPAALVLAMIGALWLFLPRGVPLRPLGLLLFLPLVAPALPRPAPGAFEATMIDVGQGLSVLVRTQRHTLLYDAGARYPSEFDLGEAAVLPTLRSLGIDRLDRLVVSHNDNDHAGGAAAVIRAWPDAERLGGEAATSPLDLGSCDAGRHWHWDGVHFRVLHPPPPTTRAGNDRSCVILVEHAAGRLLLTGDIGQRVERDLAGAIGDGPPLVLIVPHHGSRTSSGAGFIAAVQPRLGLISAGWRSRFGHPHPRVVERYRRAGVELANTADAGAVHVVFPADAEPRIARREREHRRRYWRE</sequence>
<feature type="transmembrane region" description="Helical" evidence="6">
    <location>
        <begin position="342"/>
        <end position="372"/>
    </location>
</feature>
<keyword evidence="3 6" id="KW-0812">Transmembrane</keyword>
<dbReference type="Proteomes" id="UP000249046">
    <property type="component" value="Unassembled WGS sequence"/>
</dbReference>
<dbReference type="EMBL" id="QFPO01000003">
    <property type="protein sequence ID" value="PZQ18652.1"/>
    <property type="molecule type" value="Genomic_DNA"/>
</dbReference>
<evidence type="ECO:0000256" key="2">
    <source>
        <dbReference type="ARBA" id="ARBA00022475"/>
    </source>
</evidence>
<evidence type="ECO:0000313" key="8">
    <source>
        <dbReference type="EMBL" id="PZQ18652.1"/>
    </source>
</evidence>
<evidence type="ECO:0000259" key="7">
    <source>
        <dbReference type="SMART" id="SM00849"/>
    </source>
</evidence>
<dbReference type="Pfam" id="PF03772">
    <property type="entry name" value="Competence"/>
    <property type="match status" value="1"/>
</dbReference>
<evidence type="ECO:0000256" key="5">
    <source>
        <dbReference type="ARBA" id="ARBA00023136"/>
    </source>
</evidence>
<organism evidence="8 9">
    <name type="scientific">Rhodanobacter denitrificans</name>
    <dbReference type="NCBI Taxonomy" id="666685"/>
    <lineage>
        <taxon>Bacteria</taxon>
        <taxon>Pseudomonadati</taxon>
        <taxon>Pseudomonadota</taxon>
        <taxon>Gammaproteobacteria</taxon>
        <taxon>Lysobacterales</taxon>
        <taxon>Rhodanobacteraceae</taxon>
        <taxon>Rhodanobacter</taxon>
    </lineage>
</organism>
<dbReference type="SUPFAM" id="SSF56281">
    <property type="entry name" value="Metallo-hydrolase/oxidoreductase"/>
    <property type="match status" value="1"/>
</dbReference>
<dbReference type="NCBIfam" id="TIGR00361">
    <property type="entry name" value="ComEC_Rec2"/>
    <property type="match status" value="1"/>
</dbReference>
<comment type="caution">
    <text evidence="8">The sequence shown here is derived from an EMBL/GenBank/DDBJ whole genome shotgun (WGS) entry which is preliminary data.</text>
</comment>
<dbReference type="InterPro" id="IPR025405">
    <property type="entry name" value="DUF4131"/>
</dbReference>
<dbReference type="NCBIfam" id="TIGR00360">
    <property type="entry name" value="ComEC_N-term"/>
    <property type="match status" value="1"/>
</dbReference>
<feature type="transmembrane region" description="Helical" evidence="6">
    <location>
        <begin position="421"/>
        <end position="441"/>
    </location>
</feature>
<dbReference type="PANTHER" id="PTHR30619:SF1">
    <property type="entry name" value="RECOMBINATION PROTEIN 2"/>
    <property type="match status" value="1"/>
</dbReference>
<dbReference type="PANTHER" id="PTHR30619">
    <property type="entry name" value="DNA INTERNALIZATION/COMPETENCE PROTEIN COMEC/REC2"/>
    <property type="match status" value="1"/>
</dbReference>
<dbReference type="Gene3D" id="3.60.15.10">
    <property type="entry name" value="Ribonuclease Z/Hydroxyacylglutathione hydrolase-like"/>
    <property type="match status" value="1"/>
</dbReference>
<feature type="transmembrane region" description="Helical" evidence="6">
    <location>
        <begin position="447"/>
        <end position="467"/>
    </location>
</feature>
<dbReference type="InterPro" id="IPR004797">
    <property type="entry name" value="Competence_ComEC/Rec2"/>
</dbReference>
<feature type="domain" description="Metallo-beta-lactamase" evidence="7">
    <location>
        <begin position="539"/>
        <end position="724"/>
    </location>
</feature>
<feature type="transmembrane region" description="Helical" evidence="6">
    <location>
        <begin position="479"/>
        <end position="500"/>
    </location>
</feature>
<dbReference type="InterPro" id="IPR035681">
    <property type="entry name" value="ComA-like_MBL"/>
</dbReference>
<dbReference type="Pfam" id="PF13567">
    <property type="entry name" value="DUF4131"/>
    <property type="match status" value="1"/>
</dbReference>
<evidence type="ECO:0000256" key="1">
    <source>
        <dbReference type="ARBA" id="ARBA00004651"/>
    </source>
</evidence>
<dbReference type="SMART" id="SM00849">
    <property type="entry name" value="Lactamase_B"/>
    <property type="match status" value="1"/>
</dbReference>
<dbReference type="InterPro" id="IPR036866">
    <property type="entry name" value="RibonucZ/Hydroxyglut_hydro"/>
</dbReference>
<proteinExistence type="predicted"/>
<dbReference type="AlphaFoldDB" id="A0A2W5KNM1"/>
<dbReference type="Pfam" id="PF00753">
    <property type="entry name" value="Lactamase_B"/>
    <property type="match status" value="1"/>
</dbReference>
<dbReference type="CDD" id="cd07731">
    <property type="entry name" value="ComA-like_MBL-fold"/>
    <property type="match status" value="1"/>
</dbReference>
<feature type="transmembrane region" description="Helical" evidence="6">
    <location>
        <begin position="257"/>
        <end position="280"/>
    </location>
</feature>
<name>A0A2W5KNM1_9GAMM</name>
<gene>
    <name evidence="8" type="ORF">DI564_05005</name>
</gene>
<dbReference type="InterPro" id="IPR052159">
    <property type="entry name" value="Competence_DNA_uptake"/>
</dbReference>
<feature type="transmembrane region" description="Helical" evidence="6">
    <location>
        <begin position="45"/>
        <end position="61"/>
    </location>
</feature>
<feature type="transmembrane region" description="Helical" evidence="6">
    <location>
        <begin position="392"/>
        <end position="409"/>
    </location>
</feature>
<feature type="transmembrane region" description="Helical" evidence="6">
    <location>
        <begin position="20"/>
        <end position="38"/>
    </location>
</feature>
<evidence type="ECO:0000313" key="9">
    <source>
        <dbReference type="Proteomes" id="UP000249046"/>
    </source>
</evidence>
<comment type="subcellular location">
    <subcellularLocation>
        <location evidence="1">Cell membrane</location>
        <topology evidence="1">Multi-pass membrane protein</topology>
    </subcellularLocation>
</comment>
<feature type="transmembrane region" description="Helical" evidence="6">
    <location>
        <begin position="300"/>
        <end position="330"/>
    </location>
</feature>
<keyword evidence="5 6" id="KW-0472">Membrane</keyword>